<feature type="transmembrane region" description="Helical" evidence="10">
    <location>
        <begin position="5"/>
        <end position="25"/>
    </location>
</feature>
<dbReference type="GO" id="GO:0042910">
    <property type="term" value="F:xenobiotic transmembrane transporter activity"/>
    <property type="evidence" value="ECO:0007669"/>
    <property type="project" value="InterPro"/>
</dbReference>
<dbReference type="RefSeq" id="WP_092722472.1">
    <property type="nucleotide sequence ID" value="NZ_FNGW01000001.1"/>
</dbReference>
<evidence type="ECO:0000256" key="1">
    <source>
        <dbReference type="ARBA" id="ARBA00004651"/>
    </source>
</evidence>
<evidence type="ECO:0000256" key="5">
    <source>
        <dbReference type="ARBA" id="ARBA00022475"/>
    </source>
</evidence>
<dbReference type="GO" id="GO:0015297">
    <property type="term" value="F:antiporter activity"/>
    <property type="evidence" value="ECO:0007669"/>
    <property type="project" value="InterPro"/>
</dbReference>
<dbReference type="STRING" id="1121325.SAMN04515677_101477"/>
<evidence type="ECO:0000256" key="10">
    <source>
        <dbReference type="SAM" id="Phobius"/>
    </source>
</evidence>
<dbReference type="InterPro" id="IPR048279">
    <property type="entry name" value="MdtK-like"/>
</dbReference>
<feature type="transmembrane region" description="Helical" evidence="10">
    <location>
        <begin position="125"/>
        <end position="142"/>
    </location>
</feature>
<keyword evidence="5" id="KW-1003">Cell membrane</keyword>
<sequence>MLKQFLGYAIPSALAMCIASLNTIIDGVFLGNGIGNQALGAVNIVMPITIVFFGLATMVSVGGGALISKHFGANEDERGVSVFRQVTYMLIIMSICLSAICIIFSSKIVKIMGATETLQPLSAEYLSYYAAFCLPSLLGIAFNSFLRNDGKPKLAMVSTICGTICNIILNYIFIFMMGLGIKSAAIATGFGQIVTLLIALPHFILKKGKLSFGNQKLELDTVKEVFKIGVPSFFAEAAFSVIIFVHNLVLVNTIGEAGISTYAIINYITTNIYLILLGITLGAQPLISYNFGAQNSKAMIEVYKLSNKTSFIIGALFAMICFIFGKNIIGIFTTDKDLIEMAYIAVNINNLAYLFIGCNLTTTMYYQAIEMPKYSNIICAMRSILVLPIVLIVMAKLFGANGIWISMAISELIIITITYKAFKVDKCTQMSLSNMTV</sequence>
<feature type="transmembrane region" description="Helical" evidence="10">
    <location>
        <begin position="184"/>
        <end position="205"/>
    </location>
</feature>
<dbReference type="InterPro" id="IPR002528">
    <property type="entry name" value="MATE_fam"/>
</dbReference>
<evidence type="ECO:0000313" key="12">
    <source>
        <dbReference type="Proteomes" id="UP000199068"/>
    </source>
</evidence>
<dbReference type="CDD" id="cd13143">
    <property type="entry name" value="MATE_MepA_like"/>
    <property type="match status" value="1"/>
</dbReference>
<feature type="transmembrane region" description="Helical" evidence="10">
    <location>
        <begin position="45"/>
        <end position="67"/>
    </location>
</feature>
<dbReference type="PANTHER" id="PTHR43823:SF3">
    <property type="entry name" value="MULTIDRUG EXPORT PROTEIN MEPA"/>
    <property type="match status" value="1"/>
</dbReference>
<evidence type="ECO:0000256" key="3">
    <source>
        <dbReference type="ARBA" id="ARBA00022106"/>
    </source>
</evidence>
<dbReference type="GO" id="GO:0046677">
    <property type="term" value="P:response to antibiotic"/>
    <property type="evidence" value="ECO:0007669"/>
    <property type="project" value="UniProtKB-KW"/>
</dbReference>
<keyword evidence="9" id="KW-0046">Antibiotic resistance</keyword>
<feature type="transmembrane region" description="Helical" evidence="10">
    <location>
        <begin position="310"/>
        <end position="329"/>
    </location>
</feature>
<dbReference type="EMBL" id="FNGW01000001">
    <property type="protein sequence ID" value="SDL31567.1"/>
    <property type="molecule type" value="Genomic_DNA"/>
</dbReference>
<comment type="subcellular location">
    <subcellularLocation>
        <location evidence="1">Cell membrane</location>
        <topology evidence="1">Multi-pass membrane protein</topology>
    </subcellularLocation>
</comment>
<keyword evidence="4" id="KW-0813">Transport</keyword>
<protein>
    <recommendedName>
        <fullName evidence="3">Multidrug export protein MepA</fullName>
    </recommendedName>
</protein>
<evidence type="ECO:0000256" key="8">
    <source>
        <dbReference type="ARBA" id="ARBA00023136"/>
    </source>
</evidence>
<evidence type="ECO:0000256" key="7">
    <source>
        <dbReference type="ARBA" id="ARBA00022989"/>
    </source>
</evidence>
<dbReference type="Pfam" id="PF01554">
    <property type="entry name" value="MatE"/>
    <property type="match status" value="2"/>
</dbReference>
<organism evidence="11 12">
    <name type="scientific">Romboutsia lituseburensis DSM 797</name>
    <dbReference type="NCBI Taxonomy" id="1121325"/>
    <lineage>
        <taxon>Bacteria</taxon>
        <taxon>Bacillati</taxon>
        <taxon>Bacillota</taxon>
        <taxon>Clostridia</taxon>
        <taxon>Peptostreptococcales</taxon>
        <taxon>Peptostreptococcaceae</taxon>
        <taxon>Romboutsia</taxon>
    </lineage>
</organism>
<dbReference type="GO" id="GO:0005886">
    <property type="term" value="C:plasma membrane"/>
    <property type="evidence" value="ECO:0007669"/>
    <property type="project" value="UniProtKB-SubCell"/>
</dbReference>
<feature type="transmembrane region" description="Helical" evidence="10">
    <location>
        <begin position="374"/>
        <end position="397"/>
    </location>
</feature>
<feature type="transmembrane region" description="Helical" evidence="10">
    <location>
        <begin position="154"/>
        <end position="178"/>
    </location>
</feature>
<keyword evidence="7 10" id="KW-1133">Transmembrane helix</keyword>
<dbReference type="AlphaFoldDB" id="A0A1G9J239"/>
<evidence type="ECO:0000256" key="2">
    <source>
        <dbReference type="ARBA" id="ARBA00008417"/>
    </source>
</evidence>
<name>A0A1G9J239_9FIRM</name>
<proteinExistence type="inferred from homology"/>
<evidence type="ECO:0000313" key="11">
    <source>
        <dbReference type="EMBL" id="SDL31567.1"/>
    </source>
</evidence>
<dbReference type="PIRSF" id="PIRSF006603">
    <property type="entry name" value="DinF"/>
    <property type="match status" value="1"/>
</dbReference>
<reference evidence="11 12" key="1">
    <citation type="submission" date="2016-10" db="EMBL/GenBank/DDBJ databases">
        <authorList>
            <person name="de Groot N.N."/>
        </authorList>
    </citation>
    <scope>NUCLEOTIDE SEQUENCE [LARGE SCALE GENOMIC DNA]</scope>
    <source>
        <strain evidence="11 12">DSM 797</strain>
    </source>
</reference>
<dbReference type="InterPro" id="IPR045070">
    <property type="entry name" value="MATE_MepA-like"/>
</dbReference>
<evidence type="ECO:0000256" key="9">
    <source>
        <dbReference type="ARBA" id="ARBA00023251"/>
    </source>
</evidence>
<comment type="similarity">
    <text evidence="2">Belongs to the multi antimicrobial extrusion (MATE) (TC 2.A.66.1) family. MepA subfamily.</text>
</comment>
<dbReference type="PANTHER" id="PTHR43823">
    <property type="entry name" value="SPORULATION PROTEIN YKVU"/>
    <property type="match status" value="1"/>
</dbReference>
<keyword evidence="6 10" id="KW-0812">Transmembrane</keyword>
<feature type="transmembrane region" description="Helical" evidence="10">
    <location>
        <begin position="88"/>
        <end position="105"/>
    </location>
</feature>
<dbReference type="Proteomes" id="UP000199068">
    <property type="component" value="Unassembled WGS sequence"/>
</dbReference>
<feature type="transmembrane region" description="Helical" evidence="10">
    <location>
        <begin position="264"/>
        <end position="289"/>
    </location>
</feature>
<evidence type="ECO:0000256" key="4">
    <source>
        <dbReference type="ARBA" id="ARBA00022448"/>
    </source>
</evidence>
<gene>
    <name evidence="11" type="ORF">SAMN04515677_101477</name>
</gene>
<evidence type="ECO:0000256" key="6">
    <source>
        <dbReference type="ARBA" id="ARBA00022692"/>
    </source>
</evidence>
<keyword evidence="12" id="KW-1185">Reference proteome</keyword>
<feature type="transmembrane region" description="Helical" evidence="10">
    <location>
        <begin position="225"/>
        <end position="244"/>
    </location>
</feature>
<dbReference type="NCBIfam" id="TIGR00797">
    <property type="entry name" value="matE"/>
    <property type="match status" value="1"/>
</dbReference>
<keyword evidence="8 10" id="KW-0472">Membrane</keyword>
<accession>A0A1G9J239</accession>
<dbReference type="InterPro" id="IPR051327">
    <property type="entry name" value="MATE_MepA_subfamily"/>
</dbReference>
<feature type="transmembrane region" description="Helical" evidence="10">
    <location>
        <begin position="341"/>
        <end position="362"/>
    </location>
</feature>